<evidence type="ECO:0000256" key="1">
    <source>
        <dbReference type="PIRSR" id="PIRSR602401-1"/>
    </source>
</evidence>
<evidence type="ECO:0008006" key="5">
    <source>
        <dbReference type="Google" id="ProtNLM"/>
    </source>
</evidence>
<gene>
    <name evidence="3" type="ORF">C1H46_029667</name>
</gene>
<dbReference type="AlphaFoldDB" id="A0A540LE43"/>
<dbReference type="PANTHER" id="PTHR24281">
    <property type="entry name" value="STEROID 21-HYDROXYLASE-RELATED"/>
    <property type="match status" value="1"/>
</dbReference>
<keyword evidence="1 2" id="KW-0408">Iron</keyword>
<feature type="binding site" description="axial binding residue" evidence="1">
    <location>
        <position position="55"/>
    </location>
    <ligand>
        <name>heme</name>
        <dbReference type="ChEBI" id="CHEBI:30413"/>
    </ligand>
    <ligandPart>
        <name>Fe</name>
        <dbReference type="ChEBI" id="CHEBI:18248"/>
    </ligandPart>
</feature>
<comment type="cofactor">
    <cofactor evidence="1">
        <name>heme</name>
        <dbReference type="ChEBI" id="CHEBI:30413"/>
    </cofactor>
</comment>
<comment type="similarity">
    <text evidence="2">Belongs to the cytochrome P450 family.</text>
</comment>
<dbReference type="EMBL" id="VIEB01000621">
    <property type="protein sequence ID" value="TQD84741.1"/>
    <property type="molecule type" value="Genomic_DNA"/>
</dbReference>
<dbReference type="GO" id="GO:0004497">
    <property type="term" value="F:monooxygenase activity"/>
    <property type="evidence" value="ECO:0007669"/>
    <property type="project" value="UniProtKB-KW"/>
</dbReference>
<dbReference type="Gene3D" id="1.10.630.10">
    <property type="entry name" value="Cytochrome P450"/>
    <property type="match status" value="1"/>
</dbReference>
<comment type="caution">
    <text evidence="3">The sequence shown here is derived from an EMBL/GenBank/DDBJ whole genome shotgun (WGS) entry which is preliminary data.</text>
</comment>
<dbReference type="InterPro" id="IPR017972">
    <property type="entry name" value="Cyt_P450_CS"/>
</dbReference>
<keyword evidence="1 2" id="KW-0349">Heme</keyword>
<keyword evidence="4" id="KW-1185">Reference proteome</keyword>
<dbReference type="InterPro" id="IPR001128">
    <property type="entry name" value="Cyt_P450"/>
</dbReference>
<proteinExistence type="inferred from homology"/>
<keyword evidence="2" id="KW-0560">Oxidoreductase</keyword>
<protein>
    <recommendedName>
        <fullName evidence="5">Cytochrome P450</fullName>
    </recommendedName>
</protein>
<dbReference type="GO" id="GO:0020037">
    <property type="term" value="F:heme binding"/>
    <property type="evidence" value="ECO:0007669"/>
    <property type="project" value="InterPro"/>
</dbReference>
<evidence type="ECO:0000313" key="4">
    <source>
        <dbReference type="Proteomes" id="UP000315295"/>
    </source>
</evidence>
<name>A0A540LE43_MALBA</name>
<keyword evidence="1 2" id="KW-0479">Metal-binding</keyword>
<evidence type="ECO:0000256" key="2">
    <source>
        <dbReference type="RuleBase" id="RU000461"/>
    </source>
</evidence>
<accession>A0A540LE43</accession>
<dbReference type="InterPro" id="IPR002401">
    <property type="entry name" value="Cyt_P450_E_grp-I"/>
</dbReference>
<dbReference type="GO" id="GO:0005506">
    <property type="term" value="F:iron ion binding"/>
    <property type="evidence" value="ECO:0007669"/>
    <property type="project" value="InterPro"/>
</dbReference>
<dbReference type="Proteomes" id="UP000315295">
    <property type="component" value="Unassembled WGS sequence"/>
</dbReference>
<dbReference type="InterPro" id="IPR036396">
    <property type="entry name" value="Cyt_P450_sf"/>
</dbReference>
<dbReference type="PRINTS" id="PR00463">
    <property type="entry name" value="EP450I"/>
</dbReference>
<sequence>MLWAIGRDPKYWEHPLEFQPERFSSRLGEGGRTSTIQVRGQHFQLIPFGSGRRICPGLNLALQMLPGLLGATIQCFDFEVVEPDRKNRNGDDRVLEMDERPGMTTPRANDLVCIPVARLSSLRIP</sequence>
<dbReference type="PROSITE" id="PS00086">
    <property type="entry name" value="CYTOCHROME_P450"/>
    <property type="match status" value="1"/>
</dbReference>
<dbReference type="GO" id="GO:0016705">
    <property type="term" value="F:oxidoreductase activity, acting on paired donors, with incorporation or reduction of molecular oxygen"/>
    <property type="evidence" value="ECO:0007669"/>
    <property type="project" value="InterPro"/>
</dbReference>
<dbReference type="STRING" id="106549.A0A540LE43"/>
<evidence type="ECO:0000313" key="3">
    <source>
        <dbReference type="EMBL" id="TQD84741.1"/>
    </source>
</evidence>
<keyword evidence="2" id="KW-0503">Monooxygenase</keyword>
<dbReference type="Pfam" id="PF00067">
    <property type="entry name" value="p450"/>
    <property type="match status" value="1"/>
</dbReference>
<reference evidence="3 4" key="1">
    <citation type="journal article" date="2019" name="G3 (Bethesda)">
        <title>Sequencing of a Wild Apple (Malus baccata) Genome Unravels the Differences Between Cultivated and Wild Apple Species Regarding Disease Resistance and Cold Tolerance.</title>
        <authorList>
            <person name="Chen X."/>
        </authorList>
    </citation>
    <scope>NUCLEOTIDE SEQUENCE [LARGE SCALE GENOMIC DNA]</scope>
    <source>
        <strain evidence="4">cv. Shandingzi</strain>
        <tissue evidence="3">Leaves</tissue>
    </source>
</reference>
<dbReference type="SUPFAM" id="SSF48264">
    <property type="entry name" value="Cytochrome P450"/>
    <property type="match status" value="1"/>
</dbReference>
<organism evidence="3 4">
    <name type="scientific">Malus baccata</name>
    <name type="common">Siberian crab apple</name>
    <name type="synonym">Pyrus baccata</name>
    <dbReference type="NCBI Taxonomy" id="106549"/>
    <lineage>
        <taxon>Eukaryota</taxon>
        <taxon>Viridiplantae</taxon>
        <taxon>Streptophyta</taxon>
        <taxon>Embryophyta</taxon>
        <taxon>Tracheophyta</taxon>
        <taxon>Spermatophyta</taxon>
        <taxon>Magnoliopsida</taxon>
        <taxon>eudicotyledons</taxon>
        <taxon>Gunneridae</taxon>
        <taxon>Pentapetalae</taxon>
        <taxon>rosids</taxon>
        <taxon>fabids</taxon>
        <taxon>Rosales</taxon>
        <taxon>Rosaceae</taxon>
        <taxon>Amygdaloideae</taxon>
        <taxon>Maleae</taxon>
        <taxon>Malus</taxon>
    </lineage>
</organism>